<dbReference type="RefSeq" id="WP_160498416.1">
    <property type="nucleotide sequence ID" value="NZ_WUBI01000002.1"/>
</dbReference>
<dbReference type="Proteomes" id="UP000460318">
    <property type="component" value="Unassembled WGS sequence"/>
</dbReference>
<accession>A0A7X3LIP7</accession>
<sequence length="209" mass="24349">MFARVSFDDNQIVTRDELAHIEDYLCDEITYSELVEDNEGNVMEFYSWNHTYSKEEAEKEDSTKKLVRESNKVKLGSVKEYLSDVESLIKTFPKLKFKVRGMIQSSHSQMLNMVEQMKDIESKLTNALMNFNETIEFNQRCDVHIGNIGLLNINQLGYAVDKCTEELQDIISTGWRILAVCPQPDQRRPDYVLGRYNPEENGVVRCERF</sequence>
<name>A0A7X3LIP7_9BACL</name>
<keyword evidence="2" id="KW-1185">Reference proteome</keyword>
<gene>
    <name evidence="1" type="ORF">GRF59_14350</name>
</gene>
<dbReference type="AlphaFoldDB" id="A0A7X3LIP7"/>
<proteinExistence type="predicted"/>
<protein>
    <submittedName>
        <fullName evidence="1">Uncharacterized protein</fullName>
    </submittedName>
</protein>
<dbReference type="EMBL" id="WUBI01000002">
    <property type="protein sequence ID" value="MWV44798.1"/>
    <property type="molecule type" value="Genomic_DNA"/>
</dbReference>
<organism evidence="1 2">
    <name type="scientific">Paenibacillus dendrobii</name>
    <dbReference type="NCBI Taxonomy" id="2691084"/>
    <lineage>
        <taxon>Bacteria</taxon>
        <taxon>Bacillati</taxon>
        <taxon>Bacillota</taxon>
        <taxon>Bacilli</taxon>
        <taxon>Bacillales</taxon>
        <taxon>Paenibacillaceae</taxon>
        <taxon>Paenibacillus</taxon>
    </lineage>
</organism>
<evidence type="ECO:0000313" key="2">
    <source>
        <dbReference type="Proteomes" id="UP000460318"/>
    </source>
</evidence>
<comment type="caution">
    <text evidence="1">The sequence shown here is derived from an EMBL/GenBank/DDBJ whole genome shotgun (WGS) entry which is preliminary data.</text>
</comment>
<reference evidence="1 2" key="1">
    <citation type="submission" date="2019-12" db="EMBL/GenBank/DDBJ databases">
        <title>Paenibacillus sp. nov., an endophytic bacterium isolated from the stem of Dendrobium.</title>
        <authorList>
            <person name="Zhao R."/>
        </authorList>
    </citation>
    <scope>NUCLEOTIDE SEQUENCE [LARGE SCALE GENOMIC DNA]</scope>
    <source>
        <strain evidence="1 2">HJL G12</strain>
    </source>
</reference>
<evidence type="ECO:0000313" key="1">
    <source>
        <dbReference type="EMBL" id="MWV44798.1"/>
    </source>
</evidence>